<evidence type="ECO:0000256" key="2">
    <source>
        <dbReference type="SAM" id="Phobius"/>
    </source>
</evidence>
<keyword evidence="2" id="KW-0812">Transmembrane</keyword>
<accession>A0A5C6ACS4</accession>
<evidence type="ECO:0008006" key="5">
    <source>
        <dbReference type="Google" id="ProtNLM"/>
    </source>
</evidence>
<keyword evidence="4" id="KW-1185">Reference proteome</keyword>
<reference evidence="3 4" key="1">
    <citation type="submission" date="2019-02" db="EMBL/GenBank/DDBJ databases">
        <title>Deep-cultivation of Planctomycetes and their phenomic and genomic characterization uncovers novel biology.</title>
        <authorList>
            <person name="Wiegand S."/>
            <person name="Jogler M."/>
            <person name="Boedeker C."/>
            <person name="Pinto D."/>
            <person name="Vollmers J."/>
            <person name="Rivas-Marin E."/>
            <person name="Kohn T."/>
            <person name="Peeters S.H."/>
            <person name="Heuer A."/>
            <person name="Rast P."/>
            <person name="Oberbeckmann S."/>
            <person name="Bunk B."/>
            <person name="Jeske O."/>
            <person name="Meyerdierks A."/>
            <person name="Storesund J.E."/>
            <person name="Kallscheuer N."/>
            <person name="Luecker S."/>
            <person name="Lage O.M."/>
            <person name="Pohl T."/>
            <person name="Merkel B.J."/>
            <person name="Hornburger P."/>
            <person name="Mueller R.-W."/>
            <person name="Bruemmer F."/>
            <person name="Labrenz M."/>
            <person name="Spormann A.M."/>
            <person name="Op Den Camp H."/>
            <person name="Overmann J."/>
            <person name="Amann R."/>
            <person name="Jetten M.S.M."/>
            <person name="Mascher T."/>
            <person name="Medema M.H."/>
            <person name="Devos D.P."/>
            <person name="Kaster A.-K."/>
            <person name="Ovreas L."/>
            <person name="Rohde M."/>
            <person name="Galperin M.Y."/>
            <person name="Jogler C."/>
        </authorList>
    </citation>
    <scope>NUCLEOTIDE SEQUENCE [LARGE SCALE GENOMIC DNA]</scope>
    <source>
        <strain evidence="3 4">Pla100</strain>
    </source>
</reference>
<feature type="transmembrane region" description="Helical" evidence="2">
    <location>
        <begin position="20"/>
        <end position="45"/>
    </location>
</feature>
<evidence type="ECO:0000256" key="1">
    <source>
        <dbReference type="SAM" id="MobiDB-lite"/>
    </source>
</evidence>
<dbReference type="AlphaFoldDB" id="A0A5C6ACS4"/>
<sequence>MGDGSFSDGNTSPPKRRRWWWLLGIGAAVSLVSLIICCGVLTYGFSMVGWKVFEPVRMELNAIAQVQESAGRVDKLTMNFSESTKEGQSNPGFVVLDAETTNGPYQFSIKIGAEAQIEQGFMIHPDGTREELKLNGSGNNADESPDPVETDPDAVDASSDLQTN</sequence>
<feature type="region of interest" description="Disordered" evidence="1">
    <location>
        <begin position="126"/>
        <end position="164"/>
    </location>
</feature>
<proteinExistence type="predicted"/>
<feature type="compositionally biased region" description="Acidic residues" evidence="1">
    <location>
        <begin position="143"/>
        <end position="154"/>
    </location>
</feature>
<name>A0A5C6ACS4_9BACT</name>
<protein>
    <recommendedName>
        <fullName evidence="5">Cytochrome oxidase complex assembly protein 1</fullName>
    </recommendedName>
</protein>
<evidence type="ECO:0000313" key="4">
    <source>
        <dbReference type="Proteomes" id="UP000316213"/>
    </source>
</evidence>
<keyword evidence="2" id="KW-0472">Membrane</keyword>
<keyword evidence="2" id="KW-1133">Transmembrane helix</keyword>
<dbReference type="EMBL" id="SJPM01000004">
    <property type="protein sequence ID" value="TWT97399.1"/>
    <property type="molecule type" value="Genomic_DNA"/>
</dbReference>
<comment type="caution">
    <text evidence="3">The sequence shown here is derived from an EMBL/GenBank/DDBJ whole genome shotgun (WGS) entry which is preliminary data.</text>
</comment>
<organism evidence="3 4">
    <name type="scientific">Neorhodopirellula pilleata</name>
    <dbReference type="NCBI Taxonomy" id="2714738"/>
    <lineage>
        <taxon>Bacteria</taxon>
        <taxon>Pseudomonadati</taxon>
        <taxon>Planctomycetota</taxon>
        <taxon>Planctomycetia</taxon>
        <taxon>Pirellulales</taxon>
        <taxon>Pirellulaceae</taxon>
        <taxon>Neorhodopirellula</taxon>
    </lineage>
</organism>
<dbReference type="Proteomes" id="UP000316213">
    <property type="component" value="Unassembled WGS sequence"/>
</dbReference>
<evidence type="ECO:0000313" key="3">
    <source>
        <dbReference type="EMBL" id="TWT97399.1"/>
    </source>
</evidence>
<gene>
    <name evidence="3" type="ORF">Pla100_25510</name>
</gene>